<dbReference type="InterPro" id="IPR012340">
    <property type="entry name" value="NA-bd_OB-fold"/>
</dbReference>
<feature type="domain" description="MCM C-terminal AAA(+) ATPase" evidence="10">
    <location>
        <begin position="298"/>
        <end position="503"/>
    </location>
</feature>
<dbReference type="PANTHER" id="PTHR11630:SF66">
    <property type="entry name" value="DNA REPLICATION LICENSING FACTOR MCM4"/>
    <property type="match status" value="1"/>
</dbReference>
<keyword evidence="3" id="KW-0235">DNA replication</keyword>
<dbReference type="AlphaFoldDB" id="B3T466"/>
<dbReference type="InterPro" id="IPR027925">
    <property type="entry name" value="MCM_N"/>
</dbReference>
<sequence length="697" mass="78462">MTAEESQTESALADKVKEFLTQFKDPTGSFSYVEQIDQMMPKRAKYIVVDFNDLVSVPFIESKFVESPDEILNAFSRAIKEILQERFPEYARKIEHDIRARIANFPAERSLRQINSEVITKMTSVTGMVVRASEVKPLAKELTYKCLDKHISKFTLLDGMSLDKAVKCQSPKCPYTNLAIVAEESRFIDFQIVRLQELPEDLPPGQLPHYVNVSMKQDLVDYARPGDRIILTGIVRIEQERVFGVKQSESALYRLRMDGNNIEFIGGRGIKGTRRTEREEISPDEQKIIRTLSKNPDIYDRLIASFAPHIRGHELFKEAILLLIVGSTQRALSDGSKVRGDINVFLVGDPGTAKSEMLKFCARIAPRGLYTSGRGSTAAGLTAAVVRDASGIFMLEAGAVVLGDQGLVCIDEFDKMRPEDRSALHEVMEQQSASIAKGGIVATLNARTSILAAANPMFGKYDPFKNLTENVNLPIPLLTRFDLIFVVRDIPHKEKDRQIAQHILSQHGTSGTDTTSLIDVDILTKYLAYAKQNDPVLTKEAENKIMEFYLKMRSVEGEDKEKMITITPRQLEGLIRLSTARARILLKNQVEEDDADRAIYLFNEMLKNAGIDVNTGKIDIGVLQGRPRSEVSKLATFMEILKSLEGEPQSPVLEQTFVDELVKSEKFNEEEAKNYIRRMVRDATIYESKPGHYNTVR</sequence>
<dbReference type="EC" id="3.6.4.12" evidence="2"/>
<evidence type="ECO:0000256" key="5">
    <source>
        <dbReference type="ARBA" id="ARBA00022801"/>
    </source>
</evidence>
<evidence type="ECO:0000256" key="6">
    <source>
        <dbReference type="ARBA" id="ARBA00022806"/>
    </source>
</evidence>
<reference evidence="11" key="1">
    <citation type="journal article" date="2008" name="ISME J.">
        <title>Genomic patterns of recombination, clonal divergence and environment in marine microbial populations.</title>
        <authorList>
            <person name="Konstantinidis K.T."/>
            <person name="Delong E.F."/>
        </authorList>
    </citation>
    <scope>NUCLEOTIDE SEQUENCE</scope>
</reference>
<dbReference type="Gene3D" id="1.10.10.10">
    <property type="entry name" value="Winged helix-like DNA-binding domain superfamily/Winged helix DNA-binding domain"/>
    <property type="match status" value="1"/>
</dbReference>
<gene>
    <name evidence="11" type="ORF">ALOHA_HF4000ANIW133M9ctg1g11</name>
</gene>
<keyword evidence="8 9" id="KW-0238">DNA-binding</keyword>
<dbReference type="Gene3D" id="2.40.50.140">
    <property type="entry name" value="Nucleic acid-binding proteins"/>
    <property type="match status" value="1"/>
</dbReference>
<keyword evidence="5" id="KW-0378">Hydrolase</keyword>
<dbReference type="Pfam" id="PF17207">
    <property type="entry name" value="MCM_OB"/>
    <property type="match status" value="1"/>
</dbReference>
<dbReference type="GO" id="GO:0006260">
    <property type="term" value="P:DNA replication"/>
    <property type="evidence" value="ECO:0007669"/>
    <property type="project" value="UniProtKB-KW"/>
</dbReference>
<keyword evidence="6" id="KW-0347">Helicase</keyword>
<dbReference type="InterPro" id="IPR031327">
    <property type="entry name" value="MCM"/>
</dbReference>
<proteinExistence type="inferred from homology"/>
<dbReference type="FunFam" id="3.40.50.300:FF:000826">
    <property type="entry name" value="Replicative DNA helicase Mcm"/>
    <property type="match status" value="1"/>
</dbReference>
<dbReference type="InterPro" id="IPR033762">
    <property type="entry name" value="MCM_OB"/>
</dbReference>
<dbReference type="SMART" id="SM00350">
    <property type="entry name" value="MCM"/>
    <property type="match status" value="1"/>
</dbReference>
<organism evidence="11">
    <name type="scientific">uncultured marine crenarchaeote HF4000_ANIW133M9</name>
    <dbReference type="NCBI Taxonomy" id="455573"/>
    <lineage>
        <taxon>Archaea</taxon>
        <taxon>Nitrososphaerota</taxon>
        <taxon>Nitrososphaeria</taxon>
        <taxon>Nitrosopumilales</taxon>
        <taxon>environmental samples</taxon>
    </lineage>
</organism>
<evidence type="ECO:0000256" key="1">
    <source>
        <dbReference type="ARBA" id="ARBA00008010"/>
    </source>
</evidence>
<dbReference type="SMART" id="SM00382">
    <property type="entry name" value="AAA"/>
    <property type="match status" value="1"/>
</dbReference>
<dbReference type="GO" id="GO:0017116">
    <property type="term" value="F:single-stranded DNA helicase activity"/>
    <property type="evidence" value="ECO:0007669"/>
    <property type="project" value="TreeGrafter"/>
</dbReference>
<evidence type="ECO:0000313" key="11">
    <source>
        <dbReference type="EMBL" id="ABZ07375.1"/>
    </source>
</evidence>
<dbReference type="InterPro" id="IPR027417">
    <property type="entry name" value="P-loop_NTPase"/>
</dbReference>
<dbReference type="InterPro" id="IPR041562">
    <property type="entry name" value="MCM_lid"/>
</dbReference>
<evidence type="ECO:0000256" key="7">
    <source>
        <dbReference type="ARBA" id="ARBA00022840"/>
    </source>
</evidence>
<dbReference type="Gene3D" id="3.40.50.300">
    <property type="entry name" value="P-loop containing nucleotide triphosphate hydrolases"/>
    <property type="match status" value="1"/>
</dbReference>
<dbReference type="Pfam" id="PF17855">
    <property type="entry name" value="MCM_lid"/>
    <property type="match status" value="1"/>
</dbReference>
<evidence type="ECO:0000256" key="3">
    <source>
        <dbReference type="ARBA" id="ARBA00022705"/>
    </source>
</evidence>
<evidence type="ECO:0000256" key="8">
    <source>
        <dbReference type="ARBA" id="ARBA00023125"/>
    </source>
</evidence>
<protein>
    <recommendedName>
        <fullName evidence="2">DNA helicase</fullName>
        <ecNumber evidence="2">3.6.4.12</ecNumber>
    </recommendedName>
</protein>
<dbReference type="Pfam" id="PF14551">
    <property type="entry name" value="MCM_N"/>
    <property type="match status" value="1"/>
</dbReference>
<evidence type="ECO:0000256" key="4">
    <source>
        <dbReference type="ARBA" id="ARBA00022741"/>
    </source>
</evidence>
<dbReference type="Pfam" id="PF00493">
    <property type="entry name" value="MCM"/>
    <property type="match status" value="1"/>
</dbReference>
<dbReference type="InterPro" id="IPR036388">
    <property type="entry name" value="WH-like_DNA-bd_sf"/>
</dbReference>
<keyword evidence="7 9" id="KW-0067">ATP-binding</keyword>
<dbReference type="GO" id="GO:0005524">
    <property type="term" value="F:ATP binding"/>
    <property type="evidence" value="ECO:0007669"/>
    <property type="project" value="UniProtKB-KW"/>
</dbReference>
<dbReference type="InterPro" id="IPR003593">
    <property type="entry name" value="AAA+_ATPase"/>
</dbReference>
<dbReference type="GO" id="GO:0016787">
    <property type="term" value="F:hydrolase activity"/>
    <property type="evidence" value="ECO:0007669"/>
    <property type="project" value="UniProtKB-KW"/>
</dbReference>
<dbReference type="InterPro" id="IPR001208">
    <property type="entry name" value="MCM_dom"/>
</dbReference>
<dbReference type="SUPFAM" id="SSF50249">
    <property type="entry name" value="Nucleic acid-binding proteins"/>
    <property type="match status" value="1"/>
</dbReference>
<dbReference type="GO" id="GO:0042555">
    <property type="term" value="C:MCM complex"/>
    <property type="evidence" value="ECO:0007669"/>
    <property type="project" value="TreeGrafter"/>
</dbReference>
<evidence type="ECO:0000256" key="2">
    <source>
        <dbReference type="ARBA" id="ARBA00012551"/>
    </source>
</evidence>
<dbReference type="PRINTS" id="PR01657">
    <property type="entry name" value="MCMFAMILY"/>
</dbReference>
<evidence type="ECO:0000256" key="9">
    <source>
        <dbReference type="RuleBase" id="RU004070"/>
    </source>
</evidence>
<dbReference type="Gene3D" id="2.20.28.10">
    <property type="match status" value="1"/>
</dbReference>
<dbReference type="GO" id="GO:0003697">
    <property type="term" value="F:single-stranded DNA binding"/>
    <property type="evidence" value="ECO:0007669"/>
    <property type="project" value="TreeGrafter"/>
</dbReference>
<comment type="similarity">
    <text evidence="1 9">Belongs to the MCM family.</text>
</comment>
<evidence type="ECO:0000259" key="10">
    <source>
        <dbReference type="PROSITE" id="PS50051"/>
    </source>
</evidence>
<dbReference type="SUPFAM" id="SSF52540">
    <property type="entry name" value="P-loop containing nucleoside triphosphate hydrolases"/>
    <property type="match status" value="1"/>
</dbReference>
<name>B3T466_9ARCH</name>
<dbReference type="EMBL" id="EU016599">
    <property type="protein sequence ID" value="ABZ07375.1"/>
    <property type="molecule type" value="Genomic_DNA"/>
</dbReference>
<dbReference type="Gene3D" id="3.30.1640.10">
    <property type="entry name" value="mini-chromosome maintenance (MCM) complex, chain A, domain 1"/>
    <property type="match status" value="1"/>
</dbReference>
<dbReference type="PROSITE" id="PS50051">
    <property type="entry name" value="MCM_2"/>
    <property type="match status" value="1"/>
</dbReference>
<accession>B3T466</accession>
<keyword evidence="4 9" id="KW-0547">Nucleotide-binding</keyword>
<dbReference type="PANTHER" id="PTHR11630">
    <property type="entry name" value="DNA REPLICATION LICENSING FACTOR MCM FAMILY MEMBER"/>
    <property type="match status" value="1"/>
</dbReference>